<reference evidence="3 4" key="1">
    <citation type="submission" date="2014-11" db="EMBL/GenBank/DDBJ databases">
        <authorList>
            <person name="Zhu J."/>
            <person name="Qi W."/>
            <person name="Song R."/>
        </authorList>
    </citation>
    <scope>NUCLEOTIDE SEQUENCE [LARGE SCALE GENOMIC DNA]</scope>
</reference>
<sequence length="553" mass="60663">MRLFEVGAVVVSFTSLCPLKFSRAESICNGESNECRLFDAHEWSDVQFEQRVTCEVMFTPGQGTPGEDSGPGWPDSCERNAWRSMHASKKSKRGTDPVAAVREKLIGKTCELEVPGMPGGPQACGRCEKDPYQYGEPQDPWDHVRCIYRGPERPGVERFRAPDDPLYPPGLLAQIDTWARRGDKRTVYVQPRDMCFIVQNPLPSEDEAQVTIGRPIYLTSKQHKGAVKEVFAKRLKDVRGKEISDDLAKKHEQRKQQKQQEQPEPEPEPEPPAYIGSPLECDIFNSDEVKAAVDEAKAKQLKNATLSTVLPSKIDTGVVRYDPKTDQMYCRSELLLGQSTKPIGSVYDMCRTAKKSLGEKFKNALKIHGKTGGKIVGQQLAAGAIGGGIFALTVQGAMALGLGSAAVTAATIVPFVAGMAVGGAVIAVSTYFIKVAIHKRKLKKREAKYGTQLDKEGREFFKRLKDLRLFTPEGEALVGGGHVTGGAVVSDRVSSEQIQQLEKQAATPALDVTAIIEAVKHHFKDHNISLIVDKGDHVEAKKAEEVIEVSTDL</sequence>
<dbReference type="InParanoid" id="A0A0G4E9C2"/>
<evidence type="ECO:0000256" key="1">
    <source>
        <dbReference type="SAM" id="MobiDB-lite"/>
    </source>
</evidence>
<protein>
    <submittedName>
        <fullName evidence="3">Uncharacterized protein</fullName>
    </submittedName>
</protein>
<keyword evidence="2" id="KW-1133">Transmembrane helix</keyword>
<organism evidence="3 4">
    <name type="scientific">Vitrella brassicaformis (strain CCMP3155)</name>
    <dbReference type="NCBI Taxonomy" id="1169540"/>
    <lineage>
        <taxon>Eukaryota</taxon>
        <taxon>Sar</taxon>
        <taxon>Alveolata</taxon>
        <taxon>Colpodellida</taxon>
        <taxon>Vitrellaceae</taxon>
        <taxon>Vitrella</taxon>
    </lineage>
</organism>
<keyword evidence="2" id="KW-0472">Membrane</keyword>
<feature type="region of interest" description="Disordered" evidence="1">
    <location>
        <begin position="242"/>
        <end position="277"/>
    </location>
</feature>
<evidence type="ECO:0000313" key="3">
    <source>
        <dbReference type="EMBL" id="CEL92191.1"/>
    </source>
</evidence>
<name>A0A0G4E9C2_VITBC</name>
<evidence type="ECO:0000256" key="2">
    <source>
        <dbReference type="SAM" id="Phobius"/>
    </source>
</evidence>
<feature type="transmembrane region" description="Helical" evidence="2">
    <location>
        <begin position="412"/>
        <end position="433"/>
    </location>
</feature>
<dbReference type="VEuPathDB" id="CryptoDB:Vbra_10929"/>
<proteinExistence type="predicted"/>
<dbReference type="Proteomes" id="UP000041254">
    <property type="component" value="Unassembled WGS sequence"/>
</dbReference>
<dbReference type="EMBL" id="CDMY01000055">
    <property type="protein sequence ID" value="CEL92191.1"/>
    <property type="molecule type" value="Genomic_DNA"/>
</dbReference>
<dbReference type="AlphaFoldDB" id="A0A0G4E9C2"/>
<keyword evidence="4" id="KW-1185">Reference proteome</keyword>
<gene>
    <name evidence="3" type="ORF">Vbra_10929</name>
</gene>
<accession>A0A0G4E9C2</accession>
<evidence type="ECO:0000313" key="4">
    <source>
        <dbReference type="Proteomes" id="UP000041254"/>
    </source>
</evidence>
<keyword evidence="2" id="KW-0812">Transmembrane</keyword>